<organism evidence="2 3">
    <name type="scientific">Thermosipho melanesiensis</name>
    <dbReference type="NCBI Taxonomy" id="46541"/>
    <lineage>
        <taxon>Bacteria</taxon>
        <taxon>Thermotogati</taxon>
        <taxon>Thermotogota</taxon>
        <taxon>Thermotogae</taxon>
        <taxon>Thermotogales</taxon>
        <taxon>Fervidobacteriaceae</taxon>
        <taxon>Thermosipho</taxon>
    </lineage>
</organism>
<gene>
    <name evidence="2" type="ORF">BW47_01055</name>
</gene>
<sequence>MKFDEIYIGQKFEKKFIVKSDHVLNFAEITGDKNPVHIDEEYAKNSIFGGRIAHGILLLGYVSSILGMEFPGPGTIYMSQNANFLRPVYVGEEIKIVIEVLEKQMEKKRITVSTNIYNKEGKICVEGRALLSLKFI</sequence>
<dbReference type="CDD" id="cd03449">
    <property type="entry name" value="R_hydratase"/>
    <property type="match status" value="1"/>
</dbReference>
<protein>
    <submittedName>
        <fullName evidence="2">Enoyl-CoA hydratase</fullName>
    </submittedName>
</protein>
<dbReference type="RefSeq" id="WP_012056431.1">
    <property type="nucleotide sequence ID" value="NZ_CP007389.1"/>
</dbReference>
<accession>A0ABM6GCQ3</accession>
<dbReference type="Pfam" id="PF01575">
    <property type="entry name" value="MaoC_dehydratas"/>
    <property type="match status" value="1"/>
</dbReference>
<dbReference type="InterPro" id="IPR050965">
    <property type="entry name" value="UPF0336/Enoyl-CoA_hydratase"/>
</dbReference>
<name>A0ABM6GCQ3_9BACT</name>
<dbReference type="PANTHER" id="PTHR43437:SF3">
    <property type="entry name" value="HYDROXYACYL-THIOESTER DEHYDRATASE TYPE 2, MITOCHONDRIAL"/>
    <property type="match status" value="1"/>
</dbReference>
<dbReference type="PANTHER" id="PTHR43437">
    <property type="entry name" value="HYDROXYACYL-THIOESTER DEHYDRATASE TYPE 2, MITOCHONDRIAL-RELATED"/>
    <property type="match status" value="1"/>
</dbReference>
<keyword evidence="3" id="KW-1185">Reference proteome</keyword>
<proteinExistence type="predicted"/>
<evidence type="ECO:0000313" key="3">
    <source>
        <dbReference type="Proteomes" id="UP000185490"/>
    </source>
</evidence>
<dbReference type="InterPro" id="IPR002539">
    <property type="entry name" value="MaoC-like_dom"/>
</dbReference>
<evidence type="ECO:0000313" key="2">
    <source>
        <dbReference type="EMBL" id="APT73267.1"/>
    </source>
</evidence>
<dbReference type="Proteomes" id="UP000185490">
    <property type="component" value="Chromosome"/>
</dbReference>
<evidence type="ECO:0000259" key="1">
    <source>
        <dbReference type="Pfam" id="PF01575"/>
    </source>
</evidence>
<dbReference type="SUPFAM" id="SSF54637">
    <property type="entry name" value="Thioesterase/thiol ester dehydrase-isomerase"/>
    <property type="match status" value="1"/>
</dbReference>
<dbReference type="InterPro" id="IPR029069">
    <property type="entry name" value="HotDog_dom_sf"/>
</dbReference>
<dbReference type="EMBL" id="CP007389">
    <property type="protein sequence ID" value="APT73267.1"/>
    <property type="molecule type" value="Genomic_DNA"/>
</dbReference>
<dbReference type="Gene3D" id="3.10.129.10">
    <property type="entry name" value="Hotdog Thioesterase"/>
    <property type="match status" value="1"/>
</dbReference>
<reference evidence="2 3" key="1">
    <citation type="submission" date="2014-02" db="EMBL/GenBank/DDBJ databases">
        <title>Diversity of Thermotogales isolates from hydrothermal vents.</title>
        <authorList>
            <person name="Haverkamp T.H.A."/>
            <person name="Lossouarn J."/>
            <person name="Geslin C."/>
            <person name="Nesbo C.L."/>
        </authorList>
    </citation>
    <scope>NUCLEOTIDE SEQUENCE [LARGE SCALE GENOMIC DNA]</scope>
    <source>
        <strain evidence="2 3">431</strain>
    </source>
</reference>
<feature type="domain" description="MaoC-like" evidence="1">
    <location>
        <begin position="11"/>
        <end position="115"/>
    </location>
</feature>